<evidence type="ECO:0000313" key="2">
    <source>
        <dbReference type="EMBL" id="CAF5041803.1"/>
    </source>
</evidence>
<keyword evidence="3" id="KW-1185">Reference proteome</keyword>
<proteinExistence type="predicted"/>
<evidence type="ECO:0000313" key="1">
    <source>
        <dbReference type="EMBL" id="CAF4539471.1"/>
    </source>
</evidence>
<dbReference type="EMBL" id="CAJOBH010224108">
    <property type="protein sequence ID" value="CAF5041803.1"/>
    <property type="molecule type" value="Genomic_DNA"/>
</dbReference>
<dbReference type="AlphaFoldDB" id="A0A820XW88"/>
<dbReference type="EMBL" id="CAJOBG010059171">
    <property type="protein sequence ID" value="CAF4539471.1"/>
    <property type="molecule type" value="Genomic_DNA"/>
</dbReference>
<name>A0A820XW88_9BILA</name>
<dbReference type="Proteomes" id="UP000663866">
    <property type="component" value="Unassembled WGS sequence"/>
</dbReference>
<evidence type="ECO:0000313" key="3">
    <source>
        <dbReference type="Proteomes" id="UP000663866"/>
    </source>
</evidence>
<organism evidence="1 3">
    <name type="scientific">Rotaria magnacalcarata</name>
    <dbReference type="NCBI Taxonomy" id="392030"/>
    <lineage>
        <taxon>Eukaryota</taxon>
        <taxon>Metazoa</taxon>
        <taxon>Spiralia</taxon>
        <taxon>Gnathifera</taxon>
        <taxon>Rotifera</taxon>
        <taxon>Eurotatoria</taxon>
        <taxon>Bdelloidea</taxon>
        <taxon>Philodinida</taxon>
        <taxon>Philodinidae</taxon>
        <taxon>Rotaria</taxon>
    </lineage>
</organism>
<dbReference type="Proteomes" id="UP000681967">
    <property type="component" value="Unassembled WGS sequence"/>
</dbReference>
<accession>A0A820XW88</accession>
<reference evidence="1" key="1">
    <citation type="submission" date="2021-02" db="EMBL/GenBank/DDBJ databases">
        <authorList>
            <person name="Nowell W R."/>
        </authorList>
    </citation>
    <scope>NUCLEOTIDE SEQUENCE</scope>
</reference>
<sequence length="68" mass="7958">MKVARHSEDLTPTKLFIRTSSFKDFCDMETPRKSREPLLHTYNYYPSATSTSSIIEMHKRPSLGDNHR</sequence>
<comment type="caution">
    <text evidence="1">The sequence shown here is derived from an EMBL/GenBank/DDBJ whole genome shotgun (WGS) entry which is preliminary data.</text>
</comment>
<protein>
    <submittedName>
        <fullName evidence="1">Uncharacterized protein</fullName>
    </submittedName>
</protein>
<feature type="non-terminal residue" evidence="1">
    <location>
        <position position="1"/>
    </location>
</feature>
<gene>
    <name evidence="2" type="ORF">BYL167_LOCUS57022</name>
    <name evidence="1" type="ORF">OVN521_LOCUS42697</name>
</gene>